<dbReference type="PANTHER" id="PTHR34574">
    <property type="entry name" value="CALCIUM-BINDING EF-HAND FAMILY PROTEIN-RELATED"/>
    <property type="match status" value="1"/>
</dbReference>
<sequence>MENKPRLATHCVASCLPPQTASPNSHHIYSKRTPVVILRMDGDDLFEFIKNPSFESEMLQIFTEINRSDGSLHEFTVKAFAELSVKHGMPPTSDPWVMSNVVEPAIQSCGGVPSQPVSQETFLAEFKRVAESVVHHLREQPVIVAHSENTFDGSRIKRLLSNKFDLDKILESAVKEFPKDRQGKISKEYLRVALDIIAPSTGLPPVGTVEKMDEITIGVLKTFDADEEKMVKEDEFKKLLTEILRSIMIQLEGDPISVSTNSVVHESLSASEDD</sequence>
<name>A0AAV3RNV5_LITER</name>
<evidence type="ECO:0000313" key="2">
    <source>
        <dbReference type="EMBL" id="GAA0183366.1"/>
    </source>
</evidence>
<organism evidence="2 3">
    <name type="scientific">Lithospermum erythrorhizon</name>
    <name type="common">Purple gromwell</name>
    <name type="synonym">Lithospermum officinale var. erythrorhizon</name>
    <dbReference type="NCBI Taxonomy" id="34254"/>
    <lineage>
        <taxon>Eukaryota</taxon>
        <taxon>Viridiplantae</taxon>
        <taxon>Streptophyta</taxon>
        <taxon>Embryophyta</taxon>
        <taxon>Tracheophyta</taxon>
        <taxon>Spermatophyta</taxon>
        <taxon>Magnoliopsida</taxon>
        <taxon>eudicotyledons</taxon>
        <taxon>Gunneridae</taxon>
        <taxon>Pentapetalae</taxon>
        <taxon>asterids</taxon>
        <taxon>lamiids</taxon>
        <taxon>Boraginales</taxon>
        <taxon>Boraginaceae</taxon>
        <taxon>Boraginoideae</taxon>
        <taxon>Lithospermeae</taxon>
        <taxon>Lithospermum</taxon>
    </lineage>
</organism>
<dbReference type="Gene3D" id="1.10.238.10">
    <property type="entry name" value="EF-hand"/>
    <property type="match status" value="1"/>
</dbReference>
<dbReference type="PROSITE" id="PS50222">
    <property type="entry name" value="EF_HAND_2"/>
    <property type="match status" value="1"/>
</dbReference>
<gene>
    <name evidence="2" type="ORF">LIER_30789</name>
</gene>
<dbReference type="Proteomes" id="UP001454036">
    <property type="component" value="Unassembled WGS sequence"/>
</dbReference>
<dbReference type="AlphaFoldDB" id="A0AAV3RNV5"/>
<evidence type="ECO:0000259" key="1">
    <source>
        <dbReference type="PROSITE" id="PS50222"/>
    </source>
</evidence>
<accession>A0AAV3RNV5</accession>
<feature type="domain" description="EF-hand" evidence="1">
    <location>
        <begin position="165"/>
        <end position="200"/>
    </location>
</feature>
<dbReference type="EMBL" id="BAABME010011184">
    <property type="protein sequence ID" value="GAA0183366.1"/>
    <property type="molecule type" value="Genomic_DNA"/>
</dbReference>
<proteinExistence type="predicted"/>
<dbReference type="GO" id="GO:0005509">
    <property type="term" value="F:calcium ion binding"/>
    <property type="evidence" value="ECO:0007669"/>
    <property type="project" value="InterPro"/>
</dbReference>
<comment type="caution">
    <text evidence="2">The sequence shown here is derived from an EMBL/GenBank/DDBJ whole genome shotgun (WGS) entry which is preliminary data.</text>
</comment>
<evidence type="ECO:0000313" key="3">
    <source>
        <dbReference type="Proteomes" id="UP001454036"/>
    </source>
</evidence>
<dbReference type="SUPFAM" id="SSF47473">
    <property type="entry name" value="EF-hand"/>
    <property type="match status" value="1"/>
</dbReference>
<dbReference type="InterPro" id="IPR011992">
    <property type="entry name" value="EF-hand-dom_pair"/>
</dbReference>
<keyword evidence="3" id="KW-1185">Reference proteome</keyword>
<dbReference type="InterPro" id="IPR002048">
    <property type="entry name" value="EF_hand_dom"/>
</dbReference>
<dbReference type="PANTHER" id="PTHR34574:SF13">
    <property type="entry name" value="EF-HAND DOMAIN-CONTAINING PROTEIN"/>
    <property type="match status" value="1"/>
</dbReference>
<protein>
    <submittedName>
        <fullName evidence="2">Calmodulin-related</fullName>
    </submittedName>
</protein>
<reference evidence="2 3" key="1">
    <citation type="submission" date="2024-01" db="EMBL/GenBank/DDBJ databases">
        <title>The complete chloroplast genome sequence of Lithospermum erythrorhizon: insights into the phylogenetic relationship among Boraginaceae species and the maternal lineages of purple gromwells.</title>
        <authorList>
            <person name="Okada T."/>
            <person name="Watanabe K."/>
        </authorList>
    </citation>
    <scope>NUCLEOTIDE SEQUENCE [LARGE SCALE GENOMIC DNA]</scope>
</reference>